<evidence type="ECO:0000256" key="3">
    <source>
        <dbReference type="ARBA" id="ARBA00022692"/>
    </source>
</evidence>
<evidence type="ECO:0000313" key="9">
    <source>
        <dbReference type="EMBL" id="RUO80784.1"/>
    </source>
</evidence>
<reference evidence="9 10" key="1">
    <citation type="journal article" date="2011" name="Front. Microbiol.">
        <title>Genomic signatures of strain selection and enhancement in Bacillus atrophaeus var. globigii, a historical biowarfare simulant.</title>
        <authorList>
            <person name="Gibbons H.S."/>
            <person name="Broomall S.M."/>
            <person name="McNew L.A."/>
            <person name="Daligault H."/>
            <person name="Chapman C."/>
            <person name="Bruce D."/>
            <person name="Karavis M."/>
            <person name="Krepps M."/>
            <person name="McGregor P.A."/>
            <person name="Hong C."/>
            <person name="Park K.H."/>
            <person name="Akmal A."/>
            <person name="Feldman A."/>
            <person name="Lin J.S."/>
            <person name="Chang W.E."/>
            <person name="Higgs B.W."/>
            <person name="Demirev P."/>
            <person name="Lindquist J."/>
            <person name="Liem A."/>
            <person name="Fochler E."/>
            <person name="Read T.D."/>
            <person name="Tapia R."/>
            <person name="Johnson S."/>
            <person name="Bishop-Lilly K.A."/>
            <person name="Detter C."/>
            <person name="Han C."/>
            <person name="Sozhamannan S."/>
            <person name="Rosenzweig C.N."/>
            <person name="Skowronski E.W."/>
        </authorList>
    </citation>
    <scope>NUCLEOTIDE SEQUENCE [LARGE SCALE GENOMIC DNA]</scope>
    <source>
        <strain evidence="9 10">CC-PW-9</strain>
    </source>
</reference>
<evidence type="ECO:0000256" key="5">
    <source>
        <dbReference type="ARBA" id="ARBA00023136"/>
    </source>
</evidence>
<feature type="transmembrane region" description="Helical" evidence="7">
    <location>
        <begin position="88"/>
        <end position="111"/>
    </location>
</feature>
<keyword evidence="5 7" id="KW-0472">Membrane</keyword>
<evidence type="ECO:0000313" key="10">
    <source>
        <dbReference type="Proteomes" id="UP000287996"/>
    </source>
</evidence>
<feature type="domain" description="MotA/TolQ/ExbB proton channel" evidence="8">
    <location>
        <begin position="52"/>
        <end position="168"/>
    </location>
</feature>
<dbReference type="OrthoDB" id="4045at2"/>
<accession>A0A432ZS90</accession>
<feature type="transmembrane region" description="Helical" evidence="7">
    <location>
        <begin position="20"/>
        <end position="42"/>
    </location>
</feature>
<dbReference type="EMBL" id="PIQH01000003">
    <property type="protein sequence ID" value="RUO80784.1"/>
    <property type="molecule type" value="Genomic_DNA"/>
</dbReference>
<dbReference type="InterPro" id="IPR002898">
    <property type="entry name" value="MotA_ExbB_proton_chnl"/>
</dbReference>
<evidence type="ECO:0000256" key="7">
    <source>
        <dbReference type="SAM" id="Phobius"/>
    </source>
</evidence>
<keyword evidence="4 7" id="KW-1133">Transmembrane helix</keyword>
<dbReference type="PANTHER" id="PTHR30625:SF18">
    <property type="entry name" value="TONB2 ENERGY TRANSDUCTION SYSTEM INNER MEMBRANE COMPONENT EXBB"/>
    <property type="match status" value="1"/>
</dbReference>
<gene>
    <name evidence="9" type="ORF">CWI84_04155</name>
</gene>
<keyword evidence="6" id="KW-0813">Transport</keyword>
<protein>
    <submittedName>
        <fullName evidence="9">Biopolymer transporter ExbB</fullName>
    </submittedName>
</protein>
<evidence type="ECO:0000256" key="2">
    <source>
        <dbReference type="ARBA" id="ARBA00022475"/>
    </source>
</evidence>
<dbReference type="Proteomes" id="UP000287996">
    <property type="component" value="Unassembled WGS sequence"/>
</dbReference>
<evidence type="ECO:0000256" key="6">
    <source>
        <dbReference type="RuleBase" id="RU004057"/>
    </source>
</evidence>
<name>A0A432ZS90_9GAMM</name>
<dbReference type="Pfam" id="PF01618">
    <property type="entry name" value="MotA_ExbB"/>
    <property type="match status" value="1"/>
</dbReference>
<keyword evidence="10" id="KW-1185">Reference proteome</keyword>
<dbReference type="InterPro" id="IPR050790">
    <property type="entry name" value="ExbB/TolQ_transport"/>
</dbReference>
<feature type="transmembrane region" description="Helical" evidence="7">
    <location>
        <begin position="131"/>
        <end position="156"/>
    </location>
</feature>
<dbReference type="AlphaFoldDB" id="A0A432ZS90"/>
<keyword evidence="6" id="KW-0653">Protein transport</keyword>
<comment type="similarity">
    <text evidence="6">Belongs to the exbB/tolQ family.</text>
</comment>
<keyword evidence="2" id="KW-1003">Cell membrane</keyword>
<dbReference type="PANTHER" id="PTHR30625">
    <property type="entry name" value="PROTEIN TOLQ"/>
    <property type="match status" value="1"/>
</dbReference>
<organism evidence="9 10">
    <name type="scientific">Idiomarina tyrosinivorans</name>
    <dbReference type="NCBI Taxonomy" id="1445662"/>
    <lineage>
        <taxon>Bacteria</taxon>
        <taxon>Pseudomonadati</taxon>
        <taxon>Pseudomonadota</taxon>
        <taxon>Gammaproteobacteria</taxon>
        <taxon>Alteromonadales</taxon>
        <taxon>Idiomarinaceae</taxon>
        <taxon>Idiomarina</taxon>
    </lineage>
</organism>
<evidence type="ECO:0000259" key="8">
    <source>
        <dbReference type="Pfam" id="PF01618"/>
    </source>
</evidence>
<evidence type="ECO:0000256" key="4">
    <source>
        <dbReference type="ARBA" id="ARBA00022989"/>
    </source>
</evidence>
<comment type="subcellular location">
    <subcellularLocation>
        <location evidence="1">Cell membrane</location>
        <topology evidence="1">Multi-pass membrane protein</topology>
    </subcellularLocation>
    <subcellularLocation>
        <location evidence="6">Membrane</location>
        <topology evidence="6">Multi-pass membrane protein</topology>
    </subcellularLocation>
</comment>
<sequence length="176" mass="19735">MLFLIEFGNAIRDFIEAGGQVLLVIGILIFIIWLMILERIFYYLHGHRQCKKAALKMWHQSEDKSSWNAEQIRQAMISRVNMALSNNLPIIQVLVTLCPLLGLMGTVTGMIEVFDVMSITGTGSARLMASGVSTATIPTMAGMVGALSGVFASTWLKRISRRERLKLEDRILLERH</sequence>
<dbReference type="GO" id="GO:0017038">
    <property type="term" value="P:protein import"/>
    <property type="evidence" value="ECO:0007669"/>
    <property type="project" value="TreeGrafter"/>
</dbReference>
<comment type="caution">
    <text evidence="9">The sequence shown here is derived from an EMBL/GenBank/DDBJ whole genome shotgun (WGS) entry which is preliminary data.</text>
</comment>
<proteinExistence type="inferred from homology"/>
<evidence type="ECO:0000256" key="1">
    <source>
        <dbReference type="ARBA" id="ARBA00004651"/>
    </source>
</evidence>
<dbReference type="RefSeq" id="WP_126841315.1">
    <property type="nucleotide sequence ID" value="NZ_PIQH01000003.1"/>
</dbReference>
<keyword evidence="3 7" id="KW-0812">Transmembrane</keyword>
<dbReference type="GO" id="GO:0005886">
    <property type="term" value="C:plasma membrane"/>
    <property type="evidence" value="ECO:0007669"/>
    <property type="project" value="UniProtKB-SubCell"/>
</dbReference>